<sequence length="461" mass="49405">MPLVGGFSRGSPVSLAVSFRPYAPHFILIGSQDLDRTAREKKKVQTVLAPALTKLCLGRVAGSLIDLGLKVVLTDLVSVLGLHVANTILLFIRAWSGLGTVNSEVLRADEGSNPGSPWWKASTLATTTLCGLTHRRHVVSVEIGSVTQLISNWKGIDNGLYKKHPLHSLGVISETVERPELRRLERKSISGPRSLRTQLLAATCGAAPEVNNNLSLAPKEAVPRHQQPAVGVAAVAAAPCTSCRPGFLAPPAPYQQPWAGVTAPAAPAHPLHLQAAAVGRHRGARAAAEPGPEQAAAPRRASTATWGTRAAKRSRTAHAQDVSGASAPAWPPQFLQPAPAAALVATGVTPDAPLPRTTWAQCTPCGKECKACCLRSEQQQQQQQQQQQLQQQQQQQWSSYYCRGASEDASRILWNNENMLRLFQYGAEPERKGAGETADPRENQPTSGIVRHDSRVQKSGN</sequence>
<evidence type="ECO:0000313" key="3">
    <source>
        <dbReference type="Proteomes" id="UP001159363"/>
    </source>
</evidence>
<accession>A0ABQ9GN68</accession>
<feature type="compositionally biased region" description="Basic and acidic residues" evidence="1">
    <location>
        <begin position="428"/>
        <end position="442"/>
    </location>
</feature>
<evidence type="ECO:0000256" key="1">
    <source>
        <dbReference type="SAM" id="MobiDB-lite"/>
    </source>
</evidence>
<feature type="region of interest" description="Disordered" evidence="1">
    <location>
        <begin position="426"/>
        <end position="461"/>
    </location>
</feature>
<evidence type="ECO:0000313" key="2">
    <source>
        <dbReference type="EMBL" id="KAJ8873477.1"/>
    </source>
</evidence>
<keyword evidence="3" id="KW-1185">Reference proteome</keyword>
<feature type="compositionally biased region" description="Basic and acidic residues" evidence="1">
    <location>
        <begin position="450"/>
        <end position="461"/>
    </location>
</feature>
<proteinExistence type="predicted"/>
<gene>
    <name evidence="2" type="ORF">PR048_024295</name>
</gene>
<protein>
    <submittedName>
        <fullName evidence="2">Uncharacterized protein</fullName>
    </submittedName>
</protein>
<dbReference type="EMBL" id="JARBHB010000010">
    <property type="protein sequence ID" value="KAJ8873477.1"/>
    <property type="molecule type" value="Genomic_DNA"/>
</dbReference>
<dbReference type="Proteomes" id="UP001159363">
    <property type="component" value="Chromosome 9"/>
</dbReference>
<reference evidence="2 3" key="1">
    <citation type="submission" date="2023-02" db="EMBL/GenBank/DDBJ databases">
        <title>LHISI_Scaffold_Assembly.</title>
        <authorList>
            <person name="Stuart O.P."/>
            <person name="Cleave R."/>
            <person name="Magrath M.J.L."/>
            <person name="Mikheyev A.S."/>
        </authorList>
    </citation>
    <scope>NUCLEOTIDE SEQUENCE [LARGE SCALE GENOMIC DNA]</scope>
    <source>
        <strain evidence="2">Daus_M_001</strain>
        <tissue evidence="2">Leg muscle</tissue>
    </source>
</reference>
<organism evidence="2 3">
    <name type="scientific">Dryococelus australis</name>
    <dbReference type="NCBI Taxonomy" id="614101"/>
    <lineage>
        <taxon>Eukaryota</taxon>
        <taxon>Metazoa</taxon>
        <taxon>Ecdysozoa</taxon>
        <taxon>Arthropoda</taxon>
        <taxon>Hexapoda</taxon>
        <taxon>Insecta</taxon>
        <taxon>Pterygota</taxon>
        <taxon>Neoptera</taxon>
        <taxon>Polyneoptera</taxon>
        <taxon>Phasmatodea</taxon>
        <taxon>Verophasmatodea</taxon>
        <taxon>Anareolatae</taxon>
        <taxon>Phasmatidae</taxon>
        <taxon>Eurycanthinae</taxon>
        <taxon>Dryococelus</taxon>
    </lineage>
</organism>
<feature type="region of interest" description="Disordered" evidence="1">
    <location>
        <begin position="284"/>
        <end position="333"/>
    </location>
</feature>
<comment type="caution">
    <text evidence="2">The sequence shown here is derived from an EMBL/GenBank/DDBJ whole genome shotgun (WGS) entry which is preliminary data.</text>
</comment>
<feature type="compositionally biased region" description="Low complexity" evidence="1">
    <location>
        <begin position="285"/>
        <end position="301"/>
    </location>
</feature>
<name>A0ABQ9GN68_9NEOP</name>